<dbReference type="InterPro" id="IPR010998">
    <property type="entry name" value="Integrase_recombinase_N"/>
</dbReference>
<dbReference type="InterPro" id="IPR050090">
    <property type="entry name" value="Tyrosine_recombinase_XerCD"/>
</dbReference>
<dbReference type="Pfam" id="PF00589">
    <property type="entry name" value="Phage_integrase"/>
    <property type="match status" value="1"/>
</dbReference>
<dbReference type="SUPFAM" id="SSF56349">
    <property type="entry name" value="DNA breaking-rejoining enzymes"/>
    <property type="match status" value="1"/>
</dbReference>
<dbReference type="PROSITE" id="PS51900">
    <property type="entry name" value="CB"/>
    <property type="match status" value="1"/>
</dbReference>
<keyword evidence="8" id="KW-1185">Reference proteome</keyword>
<dbReference type="InterPro" id="IPR044068">
    <property type="entry name" value="CB"/>
</dbReference>
<evidence type="ECO:0000313" key="8">
    <source>
        <dbReference type="Proteomes" id="UP001595998"/>
    </source>
</evidence>
<keyword evidence="2 4" id="KW-0238">DNA-binding</keyword>
<accession>A0ABV8XUT0</accession>
<feature type="domain" description="Core-binding (CB)" evidence="6">
    <location>
        <begin position="44"/>
        <end position="129"/>
    </location>
</feature>
<dbReference type="Proteomes" id="UP001595998">
    <property type="component" value="Unassembled WGS sequence"/>
</dbReference>
<evidence type="ECO:0000256" key="1">
    <source>
        <dbReference type="ARBA" id="ARBA00022908"/>
    </source>
</evidence>
<evidence type="ECO:0000313" key="7">
    <source>
        <dbReference type="EMBL" id="MFC4428045.1"/>
    </source>
</evidence>
<dbReference type="Gene3D" id="1.10.443.10">
    <property type="entry name" value="Intergrase catalytic core"/>
    <property type="match status" value="1"/>
</dbReference>
<reference evidence="8" key="1">
    <citation type="journal article" date="2019" name="Int. J. Syst. Evol. Microbiol.">
        <title>The Global Catalogue of Microorganisms (GCM) 10K type strain sequencing project: providing services to taxonomists for standard genome sequencing and annotation.</title>
        <authorList>
            <consortium name="The Broad Institute Genomics Platform"/>
            <consortium name="The Broad Institute Genome Sequencing Center for Infectious Disease"/>
            <person name="Wu L."/>
            <person name="Ma J."/>
        </authorList>
    </citation>
    <scope>NUCLEOTIDE SEQUENCE [LARGE SCALE GENOMIC DNA]</scope>
    <source>
        <strain evidence="8">CCUG 56029</strain>
    </source>
</reference>
<evidence type="ECO:0000256" key="3">
    <source>
        <dbReference type="ARBA" id="ARBA00023172"/>
    </source>
</evidence>
<comment type="caution">
    <text evidence="7">The sequence shown here is derived from an EMBL/GenBank/DDBJ whole genome shotgun (WGS) entry which is preliminary data.</text>
</comment>
<gene>
    <name evidence="7" type="ORF">ACFOZ9_17705</name>
</gene>
<dbReference type="InterPro" id="IPR004107">
    <property type="entry name" value="Integrase_SAM-like_N"/>
</dbReference>
<name>A0ABV8XUT0_9DEIO</name>
<feature type="domain" description="Tyr recombinase" evidence="5">
    <location>
        <begin position="153"/>
        <end position="314"/>
    </location>
</feature>
<keyword evidence="3" id="KW-0233">DNA recombination</keyword>
<dbReference type="InterPro" id="IPR011010">
    <property type="entry name" value="DNA_brk_join_enz"/>
</dbReference>
<dbReference type="InterPro" id="IPR002104">
    <property type="entry name" value="Integrase_catalytic"/>
</dbReference>
<dbReference type="Pfam" id="PF02899">
    <property type="entry name" value="Phage_int_SAM_1"/>
    <property type="match status" value="1"/>
</dbReference>
<dbReference type="PANTHER" id="PTHR30349">
    <property type="entry name" value="PHAGE INTEGRASE-RELATED"/>
    <property type="match status" value="1"/>
</dbReference>
<organism evidence="7 8">
    <name type="scientific">Deinococcus navajonensis</name>
    <dbReference type="NCBI Taxonomy" id="309884"/>
    <lineage>
        <taxon>Bacteria</taxon>
        <taxon>Thermotogati</taxon>
        <taxon>Deinococcota</taxon>
        <taxon>Deinococci</taxon>
        <taxon>Deinococcales</taxon>
        <taxon>Deinococcaceae</taxon>
        <taxon>Deinococcus</taxon>
    </lineage>
</organism>
<dbReference type="PANTHER" id="PTHR30349:SF81">
    <property type="entry name" value="TYROSINE RECOMBINASE XERC"/>
    <property type="match status" value="1"/>
</dbReference>
<proteinExistence type="predicted"/>
<protein>
    <submittedName>
        <fullName evidence="7">Tyrosine-type recombinase/integrase</fullName>
    </submittedName>
</protein>
<evidence type="ECO:0000256" key="2">
    <source>
        <dbReference type="ARBA" id="ARBA00023125"/>
    </source>
</evidence>
<dbReference type="Gene3D" id="1.10.150.130">
    <property type="match status" value="1"/>
</dbReference>
<dbReference type="PROSITE" id="PS51898">
    <property type="entry name" value="TYR_RECOMBINASE"/>
    <property type="match status" value="1"/>
</dbReference>
<dbReference type="InterPro" id="IPR013762">
    <property type="entry name" value="Integrase-like_cat_sf"/>
</dbReference>
<dbReference type="RefSeq" id="WP_380042199.1">
    <property type="nucleotide sequence ID" value="NZ_JBHSEH010000031.1"/>
</dbReference>
<evidence type="ECO:0000259" key="6">
    <source>
        <dbReference type="PROSITE" id="PS51900"/>
    </source>
</evidence>
<sequence>MTSSSTDLVLYRGDLVTRASQVVSLHPSERRRRAVAAAKAKDAAALWEVTEAYLTTHGTAGARVSRSTLANYNRAVRSFVAYATTNAVGLLNPANDAGAMYLRHLEVTQAPATVRVKLAGARMLYKALRWTGATSTDPFADAKPGRDLTAAWEKRQPYTEEETGRLLKAADPRMRVLLLLCGHGGLRIAEALDLVWSDVDLSGRSLMVQNGKGGKTRRVALSRSLVDALGALEGREGLVIGNTAQAARKRLATLCRRASVDNKGFHALRHYAGTRLVREGRSLDDAARHLGHASIETTRVYAKWADEGLRDTLGEW</sequence>
<keyword evidence="1" id="KW-0229">DNA integration</keyword>
<evidence type="ECO:0000259" key="5">
    <source>
        <dbReference type="PROSITE" id="PS51898"/>
    </source>
</evidence>
<evidence type="ECO:0000256" key="4">
    <source>
        <dbReference type="PROSITE-ProRule" id="PRU01248"/>
    </source>
</evidence>
<dbReference type="EMBL" id="JBHSEH010000031">
    <property type="protein sequence ID" value="MFC4428045.1"/>
    <property type="molecule type" value="Genomic_DNA"/>
</dbReference>